<keyword evidence="6" id="KW-1185">Reference proteome</keyword>
<sequence>MTRRLSGLGLRLEGRQAETLAPSGAEIIEVPMTALDRRRVRRRLTAPGGMELLLAFPTGTYLAPGSVLDSINGITYVVAAAPEDVAAVVPRSMGEAARVAHAIGNLHRDFVEDGEAFLALWDAPIELLLTRLGVPFTRERRPFLGRPAWEHEGE</sequence>
<dbReference type="AlphaFoldDB" id="A0A918CAW1"/>
<evidence type="ECO:0000256" key="3">
    <source>
        <dbReference type="ARBA" id="ARBA00023186"/>
    </source>
</evidence>
<reference evidence="5" key="2">
    <citation type="submission" date="2020-09" db="EMBL/GenBank/DDBJ databases">
        <authorList>
            <person name="Sun Q."/>
            <person name="Ohkuma M."/>
        </authorList>
    </citation>
    <scope>NUCLEOTIDE SEQUENCE</scope>
    <source>
        <strain evidence="5">JCM 31311</strain>
    </source>
</reference>
<dbReference type="InterPro" id="IPR012406">
    <property type="entry name" value="UreE"/>
</dbReference>
<evidence type="ECO:0000313" key="5">
    <source>
        <dbReference type="EMBL" id="GGR14433.1"/>
    </source>
</evidence>
<keyword evidence="1" id="KW-0963">Cytoplasm</keyword>
<dbReference type="Gene3D" id="3.30.70.790">
    <property type="entry name" value="UreE, C-terminal domain"/>
    <property type="match status" value="1"/>
</dbReference>
<dbReference type="GO" id="GO:0005737">
    <property type="term" value="C:cytoplasm"/>
    <property type="evidence" value="ECO:0007669"/>
    <property type="project" value="InterPro"/>
</dbReference>
<reference evidence="5" key="1">
    <citation type="journal article" date="2014" name="Int. J. Syst. Evol. Microbiol.">
        <title>Complete genome sequence of Corynebacterium casei LMG S-19264T (=DSM 44701T), isolated from a smear-ripened cheese.</title>
        <authorList>
            <consortium name="US DOE Joint Genome Institute (JGI-PGF)"/>
            <person name="Walter F."/>
            <person name="Albersmeier A."/>
            <person name="Kalinowski J."/>
            <person name="Ruckert C."/>
        </authorList>
    </citation>
    <scope>NUCLEOTIDE SEQUENCE</scope>
    <source>
        <strain evidence="5">JCM 31311</strain>
    </source>
</reference>
<dbReference type="Gene3D" id="2.60.260.20">
    <property type="entry name" value="Urease metallochaperone UreE, N-terminal domain"/>
    <property type="match status" value="1"/>
</dbReference>
<evidence type="ECO:0000259" key="4">
    <source>
        <dbReference type="Pfam" id="PF02814"/>
    </source>
</evidence>
<protein>
    <submittedName>
        <fullName evidence="5">Urease accessory protein UreE</fullName>
    </submittedName>
</protein>
<comment type="caution">
    <text evidence="5">The sequence shown here is derived from an EMBL/GenBank/DDBJ whole genome shotgun (WGS) entry which is preliminary data.</text>
</comment>
<dbReference type="InterPro" id="IPR036118">
    <property type="entry name" value="UreE_N_sf"/>
</dbReference>
<name>A0A918CAW1_9DEIO</name>
<dbReference type="EMBL" id="BMQL01000017">
    <property type="protein sequence ID" value="GGR14433.1"/>
    <property type="molecule type" value="Genomic_DNA"/>
</dbReference>
<dbReference type="GO" id="GO:0006457">
    <property type="term" value="P:protein folding"/>
    <property type="evidence" value="ECO:0007669"/>
    <property type="project" value="InterPro"/>
</dbReference>
<proteinExistence type="predicted"/>
<gene>
    <name evidence="5" type="primary">ureE</name>
    <name evidence="5" type="ORF">GCM10008957_29030</name>
</gene>
<evidence type="ECO:0000256" key="1">
    <source>
        <dbReference type="ARBA" id="ARBA00022490"/>
    </source>
</evidence>
<dbReference type="InterPro" id="IPR004029">
    <property type="entry name" value="UreE_N"/>
</dbReference>
<dbReference type="SUPFAM" id="SSF69737">
    <property type="entry name" value="Urease metallochaperone UreE, C-terminal domain"/>
    <property type="match status" value="1"/>
</dbReference>
<dbReference type="GO" id="GO:0016151">
    <property type="term" value="F:nickel cation binding"/>
    <property type="evidence" value="ECO:0007669"/>
    <property type="project" value="InterPro"/>
</dbReference>
<keyword evidence="2" id="KW-0533">Nickel</keyword>
<keyword evidence="3" id="KW-0143">Chaperone</keyword>
<dbReference type="Pfam" id="PF02814">
    <property type="entry name" value="UreE_N"/>
    <property type="match status" value="1"/>
</dbReference>
<evidence type="ECO:0000256" key="2">
    <source>
        <dbReference type="ARBA" id="ARBA00022596"/>
    </source>
</evidence>
<dbReference type="PIRSF" id="PIRSF036402">
    <property type="entry name" value="Ureas_acces_UreE"/>
    <property type="match status" value="1"/>
</dbReference>
<feature type="domain" description="UreE urease accessory N-terminal" evidence="4">
    <location>
        <begin position="22"/>
        <end position="68"/>
    </location>
</feature>
<accession>A0A918CAW1</accession>
<dbReference type="SUPFAM" id="SSF69287">
    <property type="entry name" value="Urease metallochaperone UreE, N-terminal domain"/>
    <property type="match status" value="1"/>
</dbReference>
<organism evidence="5 6">
    <name type="scientific">Deinococcus ruber</name>
    <dbReference type="NCBI Taxonomy" id="1848197"/>
    <lineage>
        <taxon>Bacteria</taxon>
        <taxon>Thermotogati</taxon>
        <taxon>Deinococcota</taxon>
        <taxon>Deinococci</taxon>
        <taxon>Deinococcales</taxon>
        <taxon>Deinococcaceae</taxon>
        <taxon>Deinococcus</taxon>
    </lineage>
</organism>
<evidence type="ECO:0000313" key="6">
    <source>
        <dbReference type="Proteomes" id="UP000603865"/>
    </source>
</evidence>
<dbReference type="Proteomes" id="UP000603865">
    <property type="component" value="Unassembled WGS sequence"/>
</dbReference>